<organism evidence="13 14">
    <name type="scientific">Candidatus Nitrospira kreftii</name>
    <dbReference type="NCBI Taxonomy" id="2652173"/>
    <lineage>
        <taxon>Bacteria</taxon>
        <taxon>Pseudomonadati</taxon>
        <taxon>Nitrospirota</taxon>
        <taxon>Nitrospiria</taxon>
        <taxon>Nitrospirales</taxon>
        <taxon>Nitrospiraceae</taxon>
        <taxon>Nitrospira</taxon>
    </lineage>
</organism>
<evidence type="ECO:0000256" key="6">
    <source>
        <dbReference type="ARBA" id="ARBA00013053"/>
    </source>
</evidence>
<dbReference type="KEGG" id="nkf:Nkreftii_000441"/>
<dbReference type="InterPro" id="IPR018300">
    <property type="entry name" value="Aminotrans_IV_CS"/>
</dbReference>
<keyword evidence="13" id="KW-0032">Aminotransferase</keyword>
<evidence type="ECO:0000256" key="4">
    <source>
        <dbReference type="ARBA" id="ARBA00005072"/>
    </source>
</evidence>
<comment type="pathway">
    <text evidence="2">Amino-acid biosynthesis; L-isoleucine biosynthesis; L-isoleucine from 2-oxobutanoate: step 4/4.</text>
</comment>
<dbReference type="InterPro" id="IPR043131">
    <property type="entry name" value="BCAT-like_N"/>
</dbReference>
<dbReference type="GO" id="GO:0046394">
    <property type="term" value="P:carboxylic acid biosynthetic process"/>
    <property type="evidence" value="ECO:0007669"/>
    <property type="project" value="UniProtKB-ARBA"/>
</dbReference>
<evidence type="ECO:0000256" key="5">
    <source>
        <dbReference type="ARBA" id="ARBA00009320"/>
    </source>
</evidence>
<dbReference type="GO" id="GO:0004084">
    <property type="term" value="F:branched-chain-amino-acid transaminase activity"/>
    <property type="evidence" value="ECO:0007669"/>
    <property type="project" value="UniProtKB-EC"/>
</dbReference>
<evidence type="ECO:0000256" key="9">
    <source>
        <dbReference type="ARBA" id="ARBA00048798"/>
    </source>
</evidence>
<dbReference type="GO" id="GO:0005829">
    <property type="term" value="C:cytosol"/>
    <property type="evidence" value="ECO:0007669"/>
    <property type="project" value="TreeGrafter"/>
</dbReference>
<evidence type="ECO:0000256" key="8">
    <source>
        <dbReference type="ARBA" id="ARBA00048212"/>
    </source>
</evidence>
<dbReference type="Gene3D" id="3.30.470.10">
    <property type="match status" value="1"/>
</dbReference>
<comment type="pathway">
    <text evidence="3">Amino-acid biosynthesis; L-valine biosynthesis; L-valine from pyruvate: step 4/4.</text>
</comment>
<comment type="pathway">
    <text evidence="4">Amino-acid biosynthesis; L-leucine biosynthesis; L-leucine from 3-methyl-2-oxobutanoate: step 4/4.</text>
</comment>
<evidence type="ECO:0000256" key="3">
    <source>
        <dbReference type="ARBA" id="ARBA00004931"/>
    </source>
</evidence>
<dbReference type="EC" id="2.6.1.42" evidence="6"/>
<evidence type="ECO:0000313" key="14">
    <source>
        <dbReference type="Proteomes" id="UP000593737"/>
    </source>
</evidence>
<comment type="cofactor">
    <cofactor evidence="1 12">
        <name>pyridoxal 5'-phosphate</name>
        <dbReference type="ChEBI" id="CHEBI:597326"/>
    </cofactor>
</comment>
<dbReference type="InterPro" id="IPR043132">
    <property type="entry name" value="BCAT-like_C"/>
</dbReference>
<evidence type="ECO:0000256" key="11">
    <source>
        <dbReference type="RuleBase" id="RU004106"/>
    </source>
</evidence>
<evidence type="ECO:0000256" key="2">
    <source>
        <dbReference type="ARBA" id="ARBA00004824"/>
    </source>
</evidence>
<dbReference type="Proteomes" id="UP000593737">
    <property type="component" value="Chromosome"/>
</dbReference>
<dbReference type="AlphaFoldDB" id="A0A7S8FBB7"/>
<evidence type="ECO:0000256" key="7">
    <source>
        <dbReference type="ARBA" id="ARBA00022898"/>
    </source>
</evidence>
<dbReference type="PROSITE" id="PS00770">
    <property type="entry name" value="AA_TRANSFER_CLASS_4"/>
    <property type="match status" value="1"/>
</dbReference>
<protein>
    <recommendedName>
        <fullName evidence="6">branched-chain-amino-acid transaminase</fullName>
        <ecNumber evidence="6">2.6.1.42</ecNumber>
    </recommendedName>
</protein>
<comment type="catalytic activity">
    <reaction evidence="10">
        <text>L-leucine + 2-oxoglutarate = 4-methyl-2-oxopentanoate + L-glutamate</text>
        <dbReference type="Rhea" id="RHEA:18321"/>
        <dbReference type="ChEBI" id="CHEBI:16810"/>
        <dbReference type="ChEBI" id="CHEBI:17865"/>
        <dbReference type="ChEBI" id="CHEBI:29985"/>
        <dbReference type="ChEBI" id="CHEBI:57427"/>
        <dbReference type="EC" id="2.6.1.42"/>
    </reaction>
</comment>
<keyword evidence="13" id="KW-0808">Transferase</keyword>
<dbReference type="PANTHER" id="PTHR42743">
    <property type="entry name" value="AMINO-ACID AMINOTRANSFERASE"/>
    <property type="match status" value="1"/>
</dbReference>
<dbReference type="EMBL" id="CP047423">
    <property type="protein sequence ID" value="QPD02667.1"/>
    <property type="molecule type" value="Genomic_DNA"/>
</dbReference>
<evidence type="ECO:0000313" key="13">
    <source>
        <dbReference type="EMBL" id="QPD02667.1"/>
    </source>
</evidence>
<dbReference type="FunFam" id="3.20.10.10:FF:000002">
    <property type="entry name" value="D-alanine aminotransferase"/>
    <property type="match status" value="1"/>
</dbReference>
<dbReference type="Pfam" id="PF01063">
    <property type="entry name" value="Aminotran_4"/>
    <property type="match status" value="1"/>
</dbReference>
<dbReference type="GO" id="GO:0008652">
    <property type="term" value="P:amino acid biosynthetic process"/>
    <property type="evidence" value="ECO:0007669"/>
    <property type="project" value="UniProtKB-ARBA"/>
</dbReference>
<evidence type="ECO:0000256" key="1">
    <source>
        <dbReference type="ARBA" id="ARBA00001933"/>
    </source>
</evidence>
<dbReference type="InterPro" id="IPR050571">
    <property type="entry name" value="Class-IV_PLP-Dep_Aminotrnsfr"/>
</dbReference>
<comment type="catalytic activity">
    <reaction evidence="9">
        <text>L-isoleucine + 2-oxoglutarate = (S)-3-methyl-2-oxopentanoate + L-glutamate</text>
        <dbReference type="Rhea" id="RHEA:24801"/>
        <dbReference type="ChEBI" id="CHEBI:16810"/>
        <dbReference type="ChEBI" id="CHEBI:29985"/>
        <dbReference type="ChEBI" id="CHEBI:35146"/>
        <dbReference type="ChEBI" id="CHEBI:58045"/>
        <dbReference type="EC" id="2.6.1.42"/>
    </reaction>
</comment>
<comment type="similarity">
    <text evidence="5 11">Belongs to the class-IV pyridoxal-phosphate-dependent aminotransferase family.</text>
</comment>
<sequence>MWIYLNDTFVQEHDAVISVFDHGFLYGDGVYETIRSYGPRLFMRDQHLSRLFRSAEAIGLTIPIPLKEWADILHEAMARNNVGADQQDAYLRITVSRGAGDIGLNPALCPSPTVVVMTKPLVPPASELYENGVAIIVASTKRNLPSALPPQMKTLNFLNNILAKREALAAGAFESILLNWEQHLTECTISNLFFVVDGRLRTPALECGLLDGITRGIVIRLAEELHIRVEEGHFTVAQLYQADECFLTNTSMEIMPVSVVDTRRISNGNPGSVTSKLRVRFLETRERFLEPIGSP</sequence>
<gene>
    <name evidence="13" type="ORF">Nkreftii_000441</name>
</gene>
<evidence type="ECO:0000256" key="12">
    <source>
        <dbReference type="RuleBase" id="RU004516"/>
    </source>
</evidence>
<keyword evidence="7 12" id="KW-0663">Pyridoxal phosphate</keyword>
<dbReference type="InterPro" id="IPR001544">
    <property type="entry name" value="Aminotrans_IV"/>
</dbReference>
<accession>A0A7S8FBB7</accession>
<evidence type="ECO:0000256" key="10">
    <source>
        <dbReference type="ARBA" id="ARBA00049229"/>
    </source>
</evidence>
<dbReference type="Gene3D" id="3.20.10.10">
    <property type="entry name" value="D-amino Acid Aminotransferase, subunit A, domain 2"/>
    <property type="match status" value="1"/>
</dbReference>
<name>A0A7S8FBB7_9BACT</name>
<proteinExistence type="inferred from homology"/>
<dbReference type="SUPFAM" id="SSF56752">
    <property type="entry name" value="D-aminoacid aminotransferase-like PLP-dependent enzymes"/>
    <property type="match status" value="1"/>
</dbReference>
<reference evidence="13 14" key="1">
    <citation type="journal article" date="2020" name="ISME J.">
        <title>Enrichment and physiological characterization of a novel comammox Nitrospira indicates ammonium inhibition of complete nitrification.</title>
        <authorList>
            <person name="Sakoula D."/>
            <person name="Koch H."/>
            <person name="Frank J."/>
            <person name="Jetten M.S.M."/>
            <person name="van Kessel M.A.H.J."/>
            <person name="Lucker S."/>
        </authorList>
    </citation>
    <scope>NUCLEOTIDE SEQUENCE [LARGE SCALE GENOMIC DNA]</scope>
    <source>
        <strain evidence="13">Comreactor17</strain>
    </source>
</reference>
<dbReference type="PANTHER" id="PTHR42743:SF11">
    <property type="entry name" value="AMINODEOXYCHORISMATE LYASE"/>
    <property type="match status" value="1"/>
</dbReference>
<comment type="catalytic activity">
    <reaction evidence="8">
        <text>L-valine + 2-oxoglutarate = 3-methyl-2-oxobutanoate + L-glutamate</text>
        <dbReference type="Rhea" id="RHEA:24813"/>
        <dbReference type="ChEBI" id="CHEBI:11851"/>
        <dbReference type="ChEBI" id="CHEBI:16810"/>
        <dbReference type="ChEBI" id="CHEBI:29985"/>
        <dbReference type="ChEBI" id="CHEBI:57762"/>
        <dbReference type="EC" id="2.6.1.42"/>
    </reaction>
</comment>
<dbReference type="InterPro" id="IPR036038">
    <property type="entry name" value="Aminotransferase-like"/>
</dbReference>